<dbReference type="GO" id="GO:0040029">
    <property type="term" value="P:epigenetic regulation of gene expression"/>
    <property type="evidence" value="ECO:0007669"/>
    <property type="project" value="TreeGrafter"/>
</dbReference>
<feature type="compositionally biased region" description="Polar residues" evidence="1">
    <location>
        <begin position="222"/>
        <end position="240"/>
    </location>
</feature>
<dbReference type="EMBL" id="JAJJMB010017986">
    <property type="protein sequence ID" value="KAI3832598.1"/>
    <property type="molecule type" value="Genomic_DNA"/>
</dbReference>
<organism evidence="2 3">
    <name type="scientific">Papaver atlanticum</name>
    <dbReference type="NCBI Taxonomy" id="357466"/>
    <lineage>
        <taxon>Eukaryota</taxon>
        <taxon>Viridiplantae</taxon>
        <taxon>Streptophyta</taxon>
        <taxon>Embryophyta</taxon>
        <taxon>Tracheophyta</taxon>
        <taxon>Spermatophyta</taxon>
        <taxon>Magnoliopsida</taxon>
        <taxon>Ranunculales</taxon>
        <taxon>Papaveraceae</taxon>
        <taxon>Papaveroideae</taxon>
        <taxon>Papaver</taxon>
    </lineage>
</organism>
<dbReference type="PANTHER" id="PTHR34805:SF1">
    <property type="entry name" value="PROTEIN MODIFIER OF SNC1 1"/>
    <property type="match status" value="1"/>
</dbReference>
<feature type="compositionally biased region" description="Low complexity" evidence="1">
    <location>
        <begin position="163"/>
        <end position="182"/>
    </location>
</feature>
<name>A0AAD4RUF6_9MAGN</name>
<gene>
    <name evidence="2" type="ORF">MKW98_002144</name>
</gene>
<feature type="region of interest" description="Disordered" evidence="1">
    <location>
        <begin position="158"/>
        <end position="240"/>
    </location>
</feature>
<evidence type="ECO:0000256" key="1">
    <source>
        <dbReference type="SAM" id="MobiDB-lite"/>
    </source>
</evidence>
<feature type="compositionally biased region" description="Polar residues" evidence="1">
    <location>
        <begin position="183"/>
        <end position="198"/>
    </location>
</feature>
<dbReference type="AlphaFoldDB" id="A0AAD4RUF6"/>
<accession>A0AAD4RUF6</accession>
<dbReference type="PANTHER" id="PTHR34805">
    <property type="entry name" value="PROTEIN MODIFIER OF SNC1 1"/>
    <property type="match status" value="1"/>
</dbReference>
<evidence type="ECO:0000313" key="3">
    <source>
        <dbReference type="Proteomes" id="UP001202328"/>
    </source>
</evidence>
<dbReference type="InterPro" id="IPR038808">
    <property type="entry name" value="MOS1-like"/>
</dbReference>
<evidence type="ECO:0000313" key="2">
    <source>
        <dbReference type="EMBL" id="KAI3832598.1"/>
    </source>
</evidence>
<comment type="caution">
    <text evidence="2">The sequence shown here is derived from an EMBL/GenBank/DDBJ whole genome shotgun (WGS) entry which is preliminary data.</text>
</comment>
<dbReference type="Proteomes" id="UP001202328">
    <property type="component" value="Unassembled WGS sequence"/>
</dbReference>
<keyword evidence="3" id="KW-1185">Reference proteome</keyword>
<protein>
    <submittedName>
        <fullName evidence="2">Uncharacterized protein</fullName>
    </submittedName>
</protein>
<reference evidence="2" key="1">
    <citation type="submission" date="2022-04" db="EMBL/GenBank/DDBJ databases">
        <title>A functionally conserved STORR gene fusion in Papaver species that diverged 16.8 million years ago.</title>
        <authorList>
            <person name="Catania T."/>
        </authorList>
    </citation>
    <scope>NUCLEOTIDE SEQUENCE</scope>
    <source>
        <strain evidence="2">S-188037</strain>
    </source>
</reference>
<proteinExistence type="predicted"/>
<sequence>MDEFCSNMDGQLYCSWKKQADIDMADAKKNSEMFAAKGIKERVLMEVEENKARVVEEVEGNLELEATNWNKDISHSDEYHAYILPNVSLWSLLRLISYDMFDLTHLLFCSFTIADKAFLAFIYCLFVVPIRGQSGNLTGLFFLTVDWTLGTPSWDSHSSTASNPWGSPPNAGAGAGSPLLNSRPSSGGTGTRPSTACSDKSHEPAPSAWGSSSRPSSASGVFVSNQTSTGTHPRSADTQPGISQLSRFAELVSENSGVWGSSGNAEKFVTSCPGTFILQDECIQSEFWRFSDTWF</sequence>
<feature type="compositionally biased region" description="Low complexity" evidence="1">
    <location>
        <begin position="204"/>
        <end position="219"/>
    </location>
</feature>